<dbReference type="Gene3D" id="3.30.1330.60">
    <property type="entry name" value="OmpA-like domain"/>
    <property type="match status" value="1"/>
</dbReference>
<dbReference type="AlphaFoldDB" id="A0A2A5CAI9"/>
<evidence type="ECO:0000256" key="3">
    <source>
        <dbReference type="ARBA" id="ARBA00022475"/>
    </source>
</evidence>
<dbReference type="GO" id="GO:0005886">
    <property type="term" value="C:plasma membrane"/>
    <property type="evidence" value="ECO:0007669"/>
    <property type="project" value="UniProtKB-SubCell"/>
</dbReference>
<keyword evidence="4 8" id="KW-0812">Transmembrane</keyword>
<keyword evidence="10" id="KW-0966">Cell projection</keyword>
<dbReference type="NCBIfam" id="NF006541">
    <property type="entry name" value="PRK09038.1"/>
    <property type="match status" value="1"/>
</dbReference>
<organism evidence="10 11">
    <name type="scientific">SAR86 cluster bacterium</name>
    <dbReference type="NCBI Taxonomy" id="2030880"/>
    <lineage>
        <taxon>Bacteria</taxon>
        <taxon>Pseudomonadati</taxon>
        <taxon>Pseudomonadota</taxon>
        <taxon>Gammaproteobacteria</taxon>
        <taxon>SAR86 cluster</taxon>
    </lineage>
</organism>
<name>A0A2A5CAI9_9GAMM</name>
<proteinExistence type="inferred from homology"/>
<evidence type="ECO:0000313" key="11">
    <source>
        <dbReference type="Proteomes" id="UP000228987"/>
    </source>
</evidence>
<dbReference type="PANTHER" id="PTHR30329">
    <property type="entry name" value="STATOR ELEMENT OF FLAGELLAR MOTOR COMPLEX"/>
    <property type="match status" value="1"/>
</dbReference>
<dbReference type="EMBL" id="NVWI01000007">
    <property type="protein sequence ID" value="PCJ40822.1"/>
    <property type="molecule type" value="Genomic_DNA"/>
</dbReference>
<dbReference type="Pfam" id="PF00691">
    <property type="entry name" value="OmpA"/>
    <property type="match status" value="1"/>
</dbReference>
<keyword evidence="10" id="KW-0969">Cilium</keyword>
<dbReference type="InterPro" id="IPR006665">
    <property type="entry name" value="OmpA-like"/>
</dbReference>
<dbReference type="SUPFAM" id="SSF103088">
    <property type="entry name" value="OmpA-like"/>
    <property type="match status" value="1"/>
</dbReference>
<gene>
    <name evidence="10" type="ORF">COA71_09470</name>
</gene>
<evidence type="ECO:0000256" key="6">
    <source>
        <dbReference type="ARBA" id="ARBA00023136"/>
    </source>
</evidence>
<feature type="transmembrane region" description="Helical" evidence="8">
    <location>
        <begin position="15"/>
        <end position="35"/>
    </location>
</feature>
<accession>A0A2A5CAI9</accession>
<evidence type="ECO:0000256" key="7">
    <source>
        <dbReference type="PROSITE-ProRule" id="PRU00473"/>
    </source>
</evidence>
<dbReference type="InterPro" id="IPR050330">
    <property type="entry name" value="Bact_OuterMem_StrucFunc"/>
</dbReference>
<feature type="domain" description="OmpA-like" evidence="9">
    <location>
        <begin position="142"/>
        <end position="262"/>
    </location>
</feature>
<protein>
    <submittedName>
        <fullName evidence="10">Flagellar motor protein MotD</fullName>
    </submittedName>
</protein>
<evidence type="ECO:0000256" key="4">
    <source>
        <dbReference type="ARBA" id="ARBA00022692"/>
    </source>
</evidence>
<keyword evidence="6 7" id="KW-0472">Membrane</keyword>
<dbReference type="Pfam" id="PF13677">
    <property type="entry name" value="MotB_plug"/>
    <property type="match status" value="1"/>
</dbReference>
<dbReference type="Proteomes" id="UP000228987">
    <property type="component" value="Unassembled WGS sequence"/>
</dbReference>
<evidence type="ECO:0000259" key="9">
    <source>
        <dbReference type="PROSITE" id="PS51123"/>
    </source>
</evidence>
<sequence>MRKKRPEEPLNTDRWLVSYADFITLLFAFFVVMYSMSSVNEGKYRVLSDSVSSAFRPSITSVQSTPRASSPSQNRIIEPISLEIAEPVNLMPFKLDNDYITISQAEPLLNDASEQIDNFADEVGASLETFINEEQVTLRKGPLWLEVEINSSLLFNSASAELSTNADGLLGTLGDLLSSYPNRLTVEGFTDNRPIQNSIYPSNWELSSARAASVIRLFESYGLDPFRMTAVGYGEFKPNYDNTTAVGRAQNRRVVIVIMADVTTQETGISVADLERIRLGTNN</sequence>
<evidence type="ECO:0000256" key="1">
    <source>
        <dbReference type="ARBA" id="ARBA00004162"/>
    </source>
</evidence>
<evidence type="ECO:0000256" key="5">
    <source>
        <dbReference type="ARBA" id="ARBA00022989"/>
    </source>
</evidence>
<dbReference type="CDD" id="cd07185">
    <property type="entry name" value="OmpA_C-like"/>
    <property type="match status" value="1"/>
</dbReference>
<evidence type="ECO:0000256" key="8">
    <source>
        <dbReference type="SAM" id="Phobius"/>
    </source>
</evidence>
<dbReference type="PANTHER" id="PTHR30329:SF20">
    <property type="entry name" value="EXPORTED PROTEIN"/>
    <property type="match status" value="1"/>
</dbReference>
<evidence type="ECO:0000313" key="10">
    <source>
        <dbReference type="EMBL" id="PCJ40822.1"/>
    </source>
</evidence>
<comment type="subcellular location">
    <subcellularLocation>
        <location evidence="1">Cell membrane</location>
        <topology evidence="1">Single-pass membrane protein</topology>
    </subcellularLocation>
</comment>
<keyword evidence="3" id="KW-1003">Cell membrane</keyword>
<dbReference type="PROSITE" id="PS51123">
    <property type="entry name" value="OMPA_2"/>
    <property type="match status" value="1"/>
</dbReference>
<evidence type="ECO:0000256" key="2">
    <source>
        <dbReference type="ARBA" id="ARBA00008914"/>
    </source>
</evidence>
<keyword evidence="10" id="KW-0282">Flagellum</keyword>
<dbReference type="InterPro" id="IPR025713">
    <property type="entry name" value="MotB-like_N_dom"/>
</dbReference>
<keyword evidence="5 8" id="KW-1133">Transmembrane helix</keyword>
<comment type="similarity">
    <text evidence="2">Belongs to the MotB family.</text>
</comment>
<reference evidence="11" key="1">
    <citation type="submission" date="2017-08" db="EMBL/GenBank/DDBJ databases">
        <title>A dynamic microbial community with high functional redundancy inhabits the cold, oxic subseafloor aquifer.</title>
        <authorList>
            <person name="Tully B.J."/>
            <person name="Wheat C.G."/>
            <person name="Glazer B.T."/>
            <person name="Huber J.A."/>
        </authorList>
    </citation>
    <scope>NUCLEOTIDE SEQUENCE [LARGE SCALE GENOMIC DNA]</scope>
</reference>
<dbReference type="InterPro" id="IPR036737">
    <property type="entry name" value="OmpA-like_sf"/>
</dbReference>
<comment type="caution">
    <text evidence="10">The sequence shown here is derived from an EMBL/GenBank/DDBJ whole genome shotgun (WGS) entry which is preliminary data.</text>
</comment>